<dbReference type="EMBL" id="ONZP01000731">
    <property type="protein sequence ID" value="SPJ90343.1"/>
    <property type="molecule type" value="Genomic_DNA"/>
</dbReference>
<organism evidence="3 4">
    <name type="scientific">Fusarium torulosum</name>
    <dbReference type="NCBI Taxonomy" id="33205"/>
    <lineage>
        <taxon>Eukaryota</taxon>
        <taxon>Fungi</taxon>
        <taxon>Dikarya</taxon>
        <taxon>Ascomycota</taxon>
        <taxon>Pezizomycotina</taxon>
        <taxon>Sordariomycetes</taxon>
        <taxon>Hypocreomycetidae</taxon>
        <taxon>Hypocreales</taxon>
        <taxon>Nectriaceae</taxon>
        <taxon>Fusarium</taxon>
    </lineage>
</organism>
<evidence type="ECO:0000313" key="4">
    <source>
        <dbReference type="Proteomes" id="UP001187734"/>
    </source>
</evidence>
<evidence type="ECO:0000259" key="2">
    <source>
        <dbReference type="Pfam" id="PF22936"/>
    </source>
</evidence>
<sequence length="138" mass="15083">MPGGYGTYCLRVRGPKGSQNITLNNALYVPEGHSNLLSVSALEKKGAEVVFRNGKTLVTNKGKAVLTATRISGVYIIDEIKGRLFQTALASFSVEDPRLHLWHERLTHLGERNIKKLMKMSTGIRPDDSTSNPCGACV</sequence>
<protein>
    <recommendedName>
        <fullName evidence="5">GAG-pre-integrase domain-containing protein</fullName>
    </recommendedName>
</protein>
<dbReference type="InterPro" id="IPR054722">
    <property type="entry name" value="PolX-like_BBD"/>
</dbReference>
<gene>
    <name evidence="3" type="ORF">FTOL_13224</name>
</gene>
<evidence type="ECO:0000313" key="3">
    <source>
        <dbReference type="EMBL" id="SPJ90343.1"/>
    </source>
</evidence>
<dbReference type="Pfam" id="PF22936">
    <property type="entry name" value="Pol_BBD"/>
    <property type="match status" value="1"/>
</dbReference>
<comment type="caution">
    <text evidence="3">The sequence shown here is derived from an EMBL/GenBank/DDBJ whole genome shotgun (WGS) entry which is preliminary data.</text>
</comment>
<proteinExistence type="predicted"/>
<evidence type="ECO:0000259" key="1">
    <source>
        <dbReference type="Pfam" id="PF13976"/>
    </source>
</evidence>
<dbReference type="Proteomes" id="UP001187734">
    <property type="component" value="Unassembled WGS sequence"/>
</dbReference>
<feature type="domain" description="Retrovirus-related Pol polyprotein from transposon TNT 1-94-like beta-barrel" evidence="2">
    <location>
        <begin position="4"/>
        <end position="46"/>
    </location>
</feature>
<name>A0AAE8MNX6_9HYPO</name>
<dbReference type="Pfam" id="PF13976">
    <property type="entry name" value="gag_pre-integrs"/>
    <property type="match status" value="1"/>
</dbReference>
<dbReference type="InterPro" id="IPR025724">
    <property type="entry name" value="GAG-pre-integrase_dom"/>
</dbReference>
<keyword evidence="4" id="KW-1185">Reference proteome</keyword>
<reference evidence="3" key="1">
    <citation type="submission" date="2018-03" db="EMBL/GenBank/DDBJ databases">
        <authorList>
            <person name="Guldener U."/>
        </authorList>
    </citation>
    <scope>NUCLEOTIDE SEQUENCE</scope>
</reference>
<feature type="domain" description="GAG-pre-integrase" evidence="1">
    <location>
        <begin position="88"/>
        <end position="138"/>
    </location>
</feature>
<dbReference type="AlphaFoldDB" id="A0AAE8MNX6"/>
<evidence type="ECO:0008006" key="5">
    <source>
        <dbReference type="Google" id="ProtNLM"/>
    </source>
</evidence>
<accession>A0AAE8MNX6</accession>